<reference evidence="1 2" key="1">
    <citation type="journal article" date="2010" name="Plant Cell">
        <title>The Chlorella variabilis NC64A genome reveals adaptation to photosymbiosis, coevolution with viruses, and cryptic sex.</title>
        <authorList>
            <person name="Blanc G."/>
            <person name="Duncan G."/>
            <person name="Agarkova I."/>
            <person name="Borodovsky M."/>
            <person name="Gurnon J."/>
            <person name="Kuo A."/>
            <person name="Lindquist E."/>
            <person name="Lucas S."/>
            <person name="Pangilinan J."/>
            <person name="Polle J."/>
            <person name="Salamov A."/>
            <person name="Terry A."/>
            <person name="Yamada T."/>
            <person name="Dunigan D.D."/>
            <person name="Grigoriev I.V."/>
            <person name="Claverie J.M."/>
            <person name="Van Etten J.L."/>
        </authorList>
    </citation>
    <scope>NUCLEOTIDE SEQUENCE [LARGE SCALE GENOMIC DNA]</scope>
    <source>
        <strain evidence="1 2">NC64A</strain>
    </source>
</reference>
<dbReference type="AlphaFoldDB" id="E1Z259"/>
<name>E1Z259_CHLVA</name>
<dbReference type="Proteomes" id="UP000008141">
    <property type="component" value="Unassembled WGS sequence"/>
</dbReference>
<dbReference type="Pfam" id="PF16156">
    <property type="entry name" value="DUF4864"/>
    <property type="match status" value="1"/>
</dbReference>
<proteinExistence type="predicted"/>
<keyword evidence="2" id="KW-1185">Reference proteome</keyword>
<dbReference type="eggNOG" id="ENOG502SGT8">
    <property type="taxonomic scope" value="Eukaryota"/>
</dbReference>
<evidence type="ECO:0000313" key="2">
    <source>
        <dbReference type="Proteomes" id="UP000008141"/>
    </source>
</evidence>
<dbReference type="RefSeq" id="XP_005851706.1">
    <property type="nucleotide sequence ID" value="XM_005851644.1"/>
</dbReference>
<dbReference type="InterPro" id="IPR032347">
    <property type="entry name" value="DUF4864"/>
</dbReference>
<evidence type="ECO:0008006" key="3">
    <source>
        <dbReference type="Google" id="ProtNLM"/>
    </source>
</evidence>
<sequence length="287" mass="31611">MALFLARQHSSDLDSVVEYLPEAVIDRLLERKAAKLKEQAGEAAITQQQDDPGQSLSFDELVALAQPSDLVLDAYSARGVLNAAPRSATALSSLKLAPDRFLQRYEVATQSGEEMMLTFDMQLEEALVPKYRGLQVVKRWFLKGITGEPAHPGDLPAKPEPCWGPEAVVQAQLAALQEGGAGRIFRFASPGNRRATGPVERFAQMLQAPLYRPLLRHLSADLLRTVQMQPDLTLLIVGVRSNIPTAELGVTQGAVYSWTLRLQQDEGCQGCWMTESVQPISQNLFKM</sequence>
<dbReference type="GeneID" id="17359353"/>
<dbReference type="PANTHER" id="PTHR35716:SF6">
    <property type="entry name" value="DUF4864 DOMAIN-CONTAINING PROTEIN"/>
    <property type="match status" value="1"/>
</dbReference>
<gene>
    <name evidence="1" type="ORF">CHLNCDRAFT_56464</name>
</gene>
<dbReference type="EMBL" id="GL433835">
    <property type="protein sequence ID" value="EFN59604.1"/>
    <property type="molecule type" value="Genomic_DNA"/>
</dbReference>
<accession>E1Z259</accession>
<evidence type="ECO:0000313" key="1">
    <source>
        <dbReference type="EMBL" id="EFN59604.1"/>
    </source>
</evidence>
<dbReference type="PANTHER" id="PTHR35716">
    <property type="entry name" value="OS05G0574700 PROTEIN-RELATED"/>
    <property type="match status" value="1"/>
</dbReference>
<protein>
    <recommendedName>
        <fullName evidence="3">DUF4864 domain-containing protein</fullName>
    </recommendedName>
</protein>
<organism evidence="2">
    <name type="scientific">Chlorella variabilis</name>
    <name type="common">Green alga</name>
    <dbReference type="NCBI Taxonomy" id="554065"/>
    <lineage>
        <taxon>Eukaryota</taxon>
        <taxon>Viridiplantae</taxon>
        <taxon>Chlorophyta</taxon>
        <taxon>core chlorophytes</taxon>
        <taxon>Trebouxiophyceae</taxon>
        <taxon>Chlorellales</taxon>
        <taxon>Chlorellaceae</taxon>
        <taxon>Chlorella clade</taxon>
        <taxon>Chlorella</taxon>
    </lineage>
</organism>
<dbReference type="KEGG" id="cvr:CHLNCDRAFT_56464"/>
<dbReference type="InParanoid" id="E1Z259"/>
<dbReference type="OrthoDB" id="541118at2759"/>